<feature type="region of interest" description="Disordered" evidence="1">
    <location>
        <begin position="134"/>
        <end position="180"/>
    </location>
</feature>
<feature type="compositionally biased region" description="Polar residues" evidence="1">
    <location>
        <begin position="171"/>
        <end position="180"/>
    </location>
</feature>
<dbReference type="ExpressionAtlas" id="N0BRY4">
    <property type="expression patterns" value="baseline and differential"/>
</dbReference>
<evidence type="ECO:0000313" key="2">
    <source>
        <dbReference type="EMBL" id="AGK63849.1"/>
    </source>
</evidence>
<evidence type="ECO:0000256" key="1">
    <source>
        <dbReference type="SAM" id="MobiDB-lite"/>
    </source>
</evidence>
<accession>N0BRY4</accession>
<name>N0BRY4_DROME</name>
<dbReference type="VEuPathDB" id="VectorBase:FBgn0033862"/>
<sequence length="180" mass="21217">MVFLGRHLSRSLAYHLKQPSWNRLFLKPRTNLHHVSVYLGQPRILSHKSDAYDDLSSKYRMKTNCMINQAIDQSEPQKFYYHHRIYKASQLKDRVFRRNIDQICLNQQRSFCKEADKDSCYCKKLEDENCALQPLPKPEPKKKCSRISRKRKHLLEQKKKAAKSEAPPESQSEPTKPSTS</sequence>
<organism evidence="2">
    <name type="scientific">Drosophila melanogaster</name>
    <name type="common">Fruit fly</name>
    <dbReference type="NCBI Taxonomy" id="7227"/>
    <lineage>
        <taxon>Eukaryota</taxon>
        <taxon>Metazoa</taxon>
        <taxon>Ecdysozoa</taxon>
        <taxon>Arthropoda</taxon>
        <taxon>Hexapoda</taxon>
        <taxon>Insecta</taxon>
        <taxon>Pterygota</taxon>
        <taxon>Neoptera</taxon>
        <taxon>Endopterygota</taxon>
        <taxon>Diptera</taxon>
        <taxon>Brachycera</taxon>
        <taxon>Muscomorpha</taxon>
        <taxon>Ephydroidea</taxon>
        <taxon>Drosophilidae</taxon>
        <taxon>Drosophila</taxon>
        <taxon>Sophophora</taxon>
    </lineage>
</organism>
<reference evidence="2" key="1">
    <citation type="submission" date="2013-05" db="EMBL/GenBank/DDBJ databases">
        <authorList>
            <person name="Carlson J."/>
            <person name="Booth B."/>
            <person name="Frise E."/>
            <person name="Sandler J."/>
            <person name="Wan K."/>
            <person name="Yu C."/>
            <person name="Celniker S."/>
        </authorList>
    </citation>
    <scope>NUCLEOTIDE SEQUENCE</scope>
</reference>
<dbReference type="OrthoDB" id="7872186at2759"/>
<gene>
    <name evidence="2" type="primary">CG6209-RA</name>
</gene>
<dbReference type="EMBL" id="BT150086">
    <property type="protein sequence ID" value="AGK63849.1"/>
    <property type="molecule type" value="mRNA"/>
</dbReference>
<protein>
    <submittedName>
        <fullName evidence="2">MIP36644p1</fullName>
    </submittedName>
</protein>
<feature type="compositionally biased region" description="Basic residues" evidence="1">
    <location>
        <begin position="143"/>
        <end position="153"/>
    </location>
</feature>
<feature type="compositionally biased region" description="Basic and acidic residues" evidence="1">
    <location>
        <begin position="154"/>
        <end position="163"/>
    </location>
</feature>
<dbReference type="AlphaFoldDB" id="N0BRY4"/>
<dbReference type="HOGENOM" id="CLU_519999_0_0_1"/>
<proteinExistence type="evidence at transcript level"/>